<sequence length="69" mass="7719">MDKQFASGSVSMSGTFKRLYASSKQSLNTKAPLKSHNFLLINSHFVSLHLAHQDHCGKILEIIKVPSHR</sequence>
<evidence type="ECO:0000313" key="1">
    <source>
        <dbReference type="EMBL" id="CRK96163.1"/>
    </source>
</evidence>
<keyword evidence="2" id="KW-1185">Reference proteome</keyword>
<dbReference type="AlphaFoldDB" id="A0A1J1I7K0"/>
<dbReference type="EMBL" id="CVRI01000043">
    <property type="protein sequence ID" value="CRK96163.1"/>
    <property type="molecule type" value="Genomic_DNA"/>
</dbReference>
<proteinExistence type="predicted"/>
<evidence type="ECO:0000313" key="2">
    <source>
        <dbReference type="Proteomes" id="UP000183832"/>
    </source>
</evidence>
<protein>
    <submittedName>
        <fullName evidence="1">CLUMA_CG009592, isoform A</fullName>
    </submittedName>
</protein>
<dbReference type="Proteomes" id="UP000183832">
    <property type="component" value="Unassembled WGS sequence"/>
</dbReference>
<name>A0A1J1I7K0_9DIPT</name>
<accession>A0A1J1I7K0</accession>
<gene>
    <name evidence="1" type="ORF">CLUMA_CG009592</name>
</gene>
<organism evidence="1 2">
    <name type="scientific">Clunio marinus</name>
    <dbReference type="NCBI Taxonomy" id="568069"/>
    <lineage>
        <taxon>Eukaryota</taxon>
        <taxon>Metazoa</taxon>
        <taxon>Ecdysozoa</taxon>
        <taxon>Arthropoda</taxon>
        <taxon>Hexapoda</taxon>
        <taxon>Insecta</taxon>
        <taxon>Pterygota</taxon>
        <taxon>Neoptera</taxon>
        <taxon>Endopterygota</taxon>
        <taxon>Diptera</taxon>
        <taxon>Nematocera</taxon>
        <taxon>Chironomoidea</taxon>
        <taxon>Chironomidae</taxon>
        <taxon>Clunio</taxon>
    </lineage>
</organism>
<reference evidence="1 2" key="1">
    <citation type="submission" date="2015-04" db="EMBL/GenBank/DDBJ databases">
        <authorList>
            <person name="Syromyatnikov M.Y."/>
            <person name="Popov V.N."/>
        </authorList>
    </citation>
    <scope>NUCLEOTIDE SEQUENCE [LARGE SCALE GENOMIC DNA]</scope>
</reference>